<keyword evidence="1" id="KW-0378">Hydrolase</keyword>
<comment type="caution">
    <text evidence="1">The sequence shown here is derived from an EMBL/GenBank/DDBJ whole genome shotgun (WGS) entry which is preliminary data.</text>
</comment>
<dbReference type="EMBL" id="JTHE02000003">
    <property type="protein sequence ID" value="NEV66558.1"/>
    <property type="molecule type" value="Genomic_DNA"/>
</dbReference>
<dbReference type="InterPro" id="IPR023214">
    <property type="entry name" value="HAD_sf"/>
</dbReference>
<dbReference type="InterPro" id="IPR023198">
    <property type="entry name" value="PGP-like_dom2"/>
</dbReference>
<dbReference type="PANTHER" id="PTHR43434">
    <property type="entry name" value="PHOSPHOGLYCOLATE PHOSPHATASE"/>
    <property type="match status" value="1"/>
</dbReference>
<dbReference type="InterPro" id="IPR036412">
    <property type="entry name" value="HAD-like_sf"/>
</dbReference>
<dbReference type="SFLD" id="SFLDG01129">
    <property type="entry name" value="C1.5:_HAD__Beta-PGM__Phosphata"/>
    <property type="match status" value="1"/>
</dbReference>
<evidence type="ECO:0000313" key="1">
    <source>
        <dbReference type="EMBL" id="NEV66558.1"/>
    </source>
</evidence>
<dbReference type="Gene3D" id="1.10.150.240">
    <property type="entry name" value="Putative phosphatase, domain 2"/>
    <property type="match status" value="1"/>
</dbReference>
<dbReference type="InterPro" id="IPR050155">
    <property type="entry name" value="HAD-like_hydrolase_sf"/>
</dbReference>
<sequence length="246" mass="26279">MKGLNVQCGARRFEGIAAILWDKDGTLADSYGFLQKLAHQRSHSLNQKVPGVYDDLMAAFGCVAGQYDPAGLMAVGTRYENEIAAAAYVAARGHAWADSRQWVQSSFAESDRSVTRKADLTPPLAGIPELLQQAQQMGLVMAVLSGDTTANIQDFLDCYDLAAQIAWSAGSESPPVKPDPQMVWTACEKLRVAPEECLVIGDSALDQQLAHNGKCAGFVSVTWGGSPAIAEAQAVLSEPQALQLLL</sequence>
<reference evidence="1" key="3">
    <citation type="submission" date="2020-02" db="EMBL/GenBank/DDBJ databases">
        <authorList>
            <person name="Sarangi A.N."/>
            <person name="Ghosh S."/>
            <person name="Mukherjee M."/>
            <person name="Tripathy S."/>
        </authorList>
    </citation>
    <scope>NUCLEOTIDE SEQUENCE</scope>
    <source>
        <strain evidence="1">BDU141951</strain>
    </source>
</reference>
<dbReference type="PANTHER" id="PTHR43434:SF1">
    <property type="entry name" value="PHOSPHOGLYCOLATE PHOSPHATASE"/>
    <property type="match status" value="1"/>
</dbReference>
<gene>
    <name evidence="1" type="ORF">QQ91_005475</name>
</gene>
<accession>A0A0C1V411</accession>
<reference evidence="1" key="1">
    <citation type="submission" date="2014-11" db="EMBL/GenBank/DDBJ databases">
        <authorList>
            <person name="Malar M.C."/>
            <person name="Sen D."/>
            <person name="Tripathy S."/>
        </authorList>
    </citation>
    <scope>NUCLEOTIDE SEQUENCE</scope>
    <source>
        <strain evidence="1">BDU141951</strain>
    </source>
</reference>
<dbReference type="Gene3D" id="3.40.50.1000">
    <property type="entry name" value="HAD superfamily/HAD-like"/>
    <property type="match status" value="1"/>
</dbReference>
<dbReference type="GO" id="GO:0008967">
    <property type="term" value="F:phosphoglycolate phosphatase activity"/>
    <property type="evidence" value="ECO:0007669"/>
    <property type="project" value="TreeGrafter"/>
</dbReference>
<dbReference type="Pfam" id="PF00702">
    <property type="entry name" value="Hydrolase"/>
    <property type="match status" value="1"/>
</dbReference>
<dbReference type="GO" id="GO:0006281">
    <property type="term" value="P:DNA repair"/>
    <property type="evidence" value="ECO:0007669"/>
    <property type="project" value="TreeGrafter"/>
</dbReference>
<organism evidence="1">
    <name type="scientific">Lyngbya confervoides BDU141951</name>
    <dbReference type="NCBI Taxonomy" id="1574623"/>
    <lineage>
        <taxon>Bacteria</taxon>
        <taxon>Bacillati</taxon>
        <taxon>Cyanobacteriota</taxon>
        <taxon>Cyanophyceae</taxon>
        <taxon>Oscillatoriophycideae</taxon>
        <taxon>Oscillatoriales</taxon>
        <taxon>Microcoleaceae</taxon>
        <taxon>Lyngbya</taxon>
    </lineage>
</organism>
<reference evidence="1" key="2">
    <citation type="journal article" date="2015" name="Genome Announc.">
        <title>Draft Genome Sequence of Filamentous Marine Cyanobacterium Lyngbya confervoides Strain BDU141951.</title>
        <authorList>
            <person name="Chandrababunaidu M.M."/>
            <person name="Sen D."/>
            <person name="Tripathy S."/>
        </authorList>
    </citation>
    <scope>NUCLEOTIDE SEQUENCE</scope>
    <source>
        <strain evidence="1">BDU141951</strain>
    </source>
</reference>
<dbReference type="GO" id="GO:0005829">
    <property type="term" value="C:cytosol"/>
    <property type="evidence" value="ECO:0007669"/>
    <property type="project" value="TreeGrafter"/>
</dbReference>
<protein>
    <submittedName>
        <fullName evidence="1">HAD family hydrolase</fullName>
    </submittedName>
</protein>
<dbReference type="SFLD" id="SFLDS00003">
    <property type="entry name" value="Haloacid_Dehalogenase"/>
    <property type="match status" value="1"/>
</dbReference>
<proteinExistence type="predicted"/>
<name>A0A0C1V411_9CYAN</name>
<dbReference type="SUPFAM" id="SSF56784">
    <property type="entry name" value="HAD-like"/>
    <property type="match status" value="1"/>
</dbReference>
<dbReference type="AlphaFoldDB" id="A0A0C1V411"/>